<accession>A0A1M6KYJ4</accession>
<dbReference type="PANTHER" id="PTHR43800">
    <property type="entry name" value="PEPTIDYL-LYSINE N-ACETYLTRANSFERASE YJAB"/>
    <property type="match status" value="1"/>
</dbReference>
<dbReference type="RefSeq" id="WP_073119517.1">
    <property type="nucleotide sequence ID" value="NZ_FRAA01000001.1"/>
</dbReference>
<dbReference type="GO" id="GO:0016747">
    <property type="term" value="F:acyltransferase activity, transferring groups other than amino-acyl groups"/>
    <property type="evidence" value="ECO:0007669"/>
    <property type="project" value="InterPro"/>
</dbReference>
<evidence type="ECO:0000256" key="1">
    <source>
        <dbReference type="ARBA" id="ARBA00022679"/>
    </source>
</evidence>
<keyword evidence="5" id="KW-1185">Reference proteome</keyword>
<reference evidence="5" key="1">
    <citation type="submission" date="2016-11" db="EMBL/GenBank/DDBJ databases">
        <authorList>
            <person name="Varghese N."/>
            <person name="Submissions S."/>
        </authorList>
    </citation>
    <scope>NUCLEOTIDE SEQUENCE [LARGE SCALE GENOMIC DNA]</scope>
    <source>
        <strain evidence="5">DSM 26134</strain>
    </source>
</reference>
<dbReference type="SUPFAM" id="SSF55729">
    <property type="entry name" value="Acyl-CoA N-acyltransferases (Nat)"/>
    <property type="match status" value="1"/>
</dbReference>
<protein>
    <submittedName>
        <fullName evidence="4">Putative acetyltransferase</fullName>
    </submittedName>
</protein>
<gene>
    <name evidence="4" type="ORF">SAMN04488028_101756</name>
</gene>
<evidence type="ECO:0000313" key="4">
    <source>
        <dbReference type="EMBL" id="SHJ64017.1"/>
    </source>
</evidence>
<feature type="domain" description="N-acetyltransferase" evidence="3">
    <location>
        <begin position="18"/>
        <end position="148"/>
    </location>
</feature>
<evidence type="ECO:0000259" key="3">
    <source>
        <dbReference type="PROSITE" id="PS51186"/>
    </source>
</evidence>
<dbReference type="Proteomes" id="UP000184474">
    <property type="component" value="Unassembled WGS sequence"/>
</dbReference>
<dbReference type="AlphaFoldDB" id="A0A1M6KYJ4"/>
<organism evidence="4 5">
    <name type="scientific">Reichenbachiella agariperforans</name>
    <dbReference type="NCBI Taxonomy" id="156994"/>
    <lineage>
        <taxon>Bacteria</taxon>
        <taxon>Pseudomonadati</taxon>
        <taxon>Bacteroidota</taxon>
        <taxon>Cytophagia</taxon>
        <taxon>Cytophagales</taxon>
        <taxon>Reichenbachiellaceae</taxon>
        <taxon>Reichenbachiella</taxon>
    </lineage>
</organism>
<dbReference type="NCBIfam" id="NF007807">
    <property type="entry name" value="PRK10514.1"/>
    <property type="match status" value="1"/>
</dbReference>
<proteinExistence type="predicted"/>
<dbReference type="Gene3D" id="3.40.630.30">
    <property type="match status" value="1"/>
</dbReference>
<evidence type="ECO:0000256" key="2">
    <source>
        <dbReference type="ARBA" id="ARBA00023315"/>
    </source>
</evidence>
<dbReference type="CDD" id="cd04301">
    <property type="entry name" value="NAT_SF"/>
    <property type="match status" value="1"/>
</dbReference>
<sequence>MIQYKIDNIRKEEYQEVVNVWEASVRATHDFLKEEDIEYFKPLILNTYLDAVDLRCVRNEKEEIIGFSGVADGNLEMLFIHPDVRGNGIGKVLLEYSIEEHKVTKVDVNEDNKQAVGFYEKFGFKTYERSELDSSGKPYPTLHMKLEK</sequence>
<dbReference type="PANTHER" id="PTHR43800:SF1">
    <property type="entry name" value="PEPTIDYL-LYSINE N-ACETYLTRANSFERASE YJAB"/>
    <property type="match status" value="1"/>
</dbReference>
<dbReference type="EMBL" id="FRAA01000001">
    <property type="protein sequence ID" value="SHJ64017.1"/>
    <property type="molecule type" value="Genomic_DNA"/>
</dbReference>
<dbReference type="STRING" id="156994.SAMN04488028_101756"/>
<dbReference type="Pfam" id="PF13673">
    <property type="entry name" value="Acetyltransf_10"/>
    <property type="match status" value="1"/>
</dbReference>
<dbReference type="InterPro" id="IPR000182">
    <property type="entry name" value="GNAT_dom"/>
</dbReference>
<keyword evidence="2" id="KW-0012">Acyltransferase</keyword>
<name>A0A1M6KYJ4_REIAG</name>
<keyword evidence="1 4" id="KW-0808">Transferase</keyword>
<dbReference type="InterPro" id="IPR016181">
    <property type="entry name" value="Acyl_CoA_acyltransferase"/>
</dbReference>
<evidence type="ECO:0000313" key="5">
    <source>
        <dbReference type="Proteomes" id="UP000184474"/>
    </source>
</evidence>
<dbReference type="PROSITE" id="PS51186">
    <property type="entry name" value="GNAT"/>
    <property type="match status" value="1"/>
</dbReference>